<comment type="caution">
    <text evidence="1">The sequence shown here is derived from an EMBL/GenBank/DDBJ whole genome shotgun (WGS) entry which is preliminary data.</text>
</comment>
<dbReference type="EMBL" id="CAWUPB010000070">
    <property type="protein sequence ID" value="CAK7323142.1"/>
    <property type="molecule type" value="Genomic_DNA"/>
</dbReference>
<accession>A0AAV1QN41</accession>
<dbReference type="Proteomes" id="UP001314170">
    <property type="component" value="Unassembled WGS sequence"/>
</dbReference>
<name>A0AAV1QN41_9ROSI</name>
<proteinExistence type="predicted"/>
<evidence type="ECO:0000313" key="2">
    <source>
        <dbReference type="Proteomes" id="UP001314170"/>
    </source>
</evidence>
<keyword evidence="2" id="KW-1185">Reference proteome</keyword>
<protein>
    <submittedName>
        <fullName evidence="1">Uncharacterized protein</fullName>
    </submittedName>
</protein>
<sequence length="68" mass="7986">MELQRELARKIPIKGILTSNGPITLIRNEEYAWRVLKKGDVVDIIELSLMIPNLLMIYTFVRTWEVDK</sequence>
<evidence type="ECO:0000313" key="1">
    <source>
        <dbReference type="EMBL" id="CAK7323142.1"/>
    </source>
</evidence>
<gene>
    <name evidence="1" type="ORF">DCAF_LOCUS758</name>
</gene>
<organism evidence="1 2">
    <name type="scientific">Dovyalis caffra</name>
    <dbReference type="NCBI Taxonomy" id="77055"/>
    <lineage>
        <taxon>Eukaryota</taxon>
        <taxon>Viridiplantae</taxon>
        <taxon>Streptophyta</taxon>
        <taxon>Embryophyta</taxon>
        <taxon>Tracheophyta</taxon>
        <taxon>Spermatophyta</taxon>
        <taxon>Magnoliopsida</taxon>
        <taxon>eudicotyledons</taxon>
        <taxon>Gunneridae</taxon>
        <taxon>Pentapetalae</taxon>
        <taxon>rosids</taxon>
        <taxon>fabids</taxon>
        <taxon>Malpighiales</taxon>
        <taxon>Salicaceae</taxon>
        <taxon>Flacourtieae</taxon>
        <taxon>Dovyalis</taxon>
    </lineage>
</organism>
<reference evidence="1 2" key="1">
    <citation type="submission" date="2024-01" db="EMBL/GenBank/DDBJ databases">
        <authorList>
            <person name="Waweru B."/>
        </authorList>
    </citation>
    <scope>NUCLEOTIDE SEQUENCE [LARGE SCALE GENOMIC DNA]</scope>
</reference>
<dbReference type="AlphaFoldDB" id="A0AAV1QN41"/>